<dbReference type="AlphaFoldDB" id="A0A7T0G3R2"/>
<dbReference type="GO" id="GO:0004834">
    <property type="term" value="F:tryptophan synthase activity"/>
    <property type="evidence" value="ECO:0007669"/>
    <property type="project" value="UniProtKB-UniRule"/>
</dbReference>
<evidence type="ECO:0000256" key="4">
    <source>
        <dbReference type="ARBA" id="ARBA00022605"/>
    </source>
</evidence>
<evidence type="ECO:0000313" key="11">
    <source>
        <dbReference type="EMBL" id="QPJ65655.1"/>
    </source>
</evidence>
<evidence type="ECO:0000256" key="8">
    <source>
        <dbReference type="ARBA" id="ARBA00049047"/>
    </source>
</evidence>
<dbReference type="Gene3D" id="3.20.20.70">
    <property type="entry name" value="Aldolase class I"/>
    <property type="match status" value="1"/>
</dbReference>
<sequence length="268" mass="28139">MSRLQQRFEKIKSEGSKALAAFITAGDPSLEATVALFREIEKNGADIVELGVPFSDPLADGPVIQASAQRALKAGTTLKKIIALVSEIRKESELPIVLMTSFNPVYVYGQEAFVQDAAAAGVDGLIIPDLPPEEAETFQPIAEAKGIDLIFLLAPTSSDARIQMIARRSRGFLYYISLTGTTGTRTALATGLKEKMQAIRSQASLPALVGFGISSPEQAAEAAQVSDGVIVGSAIVKIIEKEGASAKGLEQVGQLVSAIKQAIAGPST</sequence>
<dbReference type="InterPro" id="IPR002028">
    <property type="entry name" value="Trp_synthase_suA"/>
</dbReference>
<dbReference type="CDD" id="cd04724">
    <property type="entry name" value="Tryptophan_synthase_alpha"/>
    <property type="match status" value="1"/>
</dbReference>
<keyword evidence="6 9" id="KW-0057">Aromatic amino acid biosynthesis</keyword>
<dbReference type="GO" id="GO:0005829">
    <property type="term" value="C:cytosol"/>
    <property type="evidence" value="ECO:0007669"/>
    <property type="project" value="TreeGrafter"/>
</dbReference>
<comment type="function">
    <text evidence="1 9">The alpha subunit is responsible for the aldol cleavage of indoleglycerol phosphate to indole and glyceraldehyde 3-phosphate.</text>
</comment>
<dbReference type="InterPro" id="IPR018204">
    <property type="entry name" value="Trp_synthase_alpha_AS"/>
</dbReference>
<dbReference type="InterPro" id="IPR013785">
    <property type="entry name" value="Aldolase_TIM"/>
</dbReference>
<comment type="pathway">
    <text evidence="2 9">Amino-acid biosynthesis; L-tryptophan biosynthesis; L-tryptophan from chorismate: step 5/5.</text>
</comment>
<evidence type="ECO:0000256" key="2">
    <source>
        <dbReference type="ARBA" id="ARBA00004733"/>
    </source>
</evidence>
<reference evidence="12" key="1">
    <citation type="submission" date="2020-02" db="EMBL/GenBank/DDBJ databases">
        <title>Genomic and physiological characterization of two novel Nitrospinaceae genera.</title>
        <authorList>
            <person name="Mueller A.J."/>
            <person name="Jung M.-Y."/>
            <person name="Strachan C.R."/>
            <person name="Herbold C.W."/>
            <person name="Kirkegaard R.H."/>
            <person name="Daims H."/>
        </authorList>
    </citation>
    <scope>NUCLEOTIDE SEQUENCE [LARGE SCALE GENOMIC DNA]</scope>
</reference>
<protein>
    <recommendedName>
        <fullName evidence="9">Tryptophan synthase alpha chain</fullName>
        <ecNumber evidence="9">4.2.1.20</ecNumber>
    </recommendedName>
</protein>
<dbReference type="PANTHER" id="PTHR43406:SF1">
    <property type="entry name" value="TRYPTOPHAN SYNTHASE ALPHA CHAIN, CHLOROPLASTIC"/>
    <property type="match status" value="1"/>
</dbReference>
<dbReference type="EMBL" id="CP048620">
    <property type="protein sequence ID" value="QPJ65655.1"/>
    <property type="molecule type" value="Genomic_DNA"/>
</dbReference>
<keyword evidence="4 9" id="KW-0028">Amino-acid biosynthesis</keyword>
<dbReference type="PANTHER" id="PTHR43406">
    <property type="entry name" value="TRYPTOPHAN SYNTHASE, ALPHA CHAIN"/>
    <property type="match status" value="1"/>
</dbReference>
<name>A0A7T0G3R2_9BACT</name>
<dbReference type="PROSITE" id="PS00167">
    <property type="entry name" value="TRP_SYNTHASE_ALPHA"/>
    <property type="match status" value="1"/>
</dbReference>
<dbReference type="Pfam" id="PF00290">
    <property type="entry name" value="Trp_syntA"/>
    <property type="match status" value="1"/>
</dbReference>
<proteinExistence type="inferred from homology"/>
<dbReference type="EC" id="4.2.1.20" evidence="9"/>
<dbReference type="NCBIfam" id="TIGR00262">
    <property type="entry name" value="trpA"/>
    <property type="match status" value="1"/>
</dbReference>
<accession>A0A7T0G3R2</accession>
<dbReference type="HAMAP" id="MF_00131">
    <property type="entry name" value="Trp_synth_alpha"/>
    <property type="match status" value="1"/>
</dbReference>
<evidence type="ECO:0000256" key="9">
    <source>
        <dbReference type="HAMAP-Rule" id="MF_00131"/>
    </source>
</evidence>
<evidence type="ECO:0000256" key="7">
    <source>
        <dbReference type="ARBA" id="ARBA00023239"/>
    </source>
</evidence>
<evidence type="ECO:0000256" key="10">
    <source>
        <dbReference type="RuleBase" id="RU003662"/>
    </source>
</evidence>
<dbReference type="Proteomes" id="UP000594464">
    <property type="component" value="Chromosome"/>
</dbReference>
<evidence type="ECO:0000256" key="3">
    <source>
        <dbReference type="ARBA" id="ARBA00011270"/>
    </source>
</evidence>
<comment type="subunit">
    <text evidence="3 9">Tetramer of two alpha and two beta chains.</text>
</comment>
<feature type="active site" description="Proton acceptor" evidence="9">
    <location>
        <position position="60"/>
    </location>
</feature>
<dbReference type="FunFam" id="3.20.20.70:FF:000037">
    <property type="entry name" value="Tryptophan synthase alpha chain"/>
    <property type="match status" value="1"/>
</dbReference>
<dbReference type="KEGG" id="nva:G3M78_09720"/>
<dbReference type="SUPFAM" id="SSF51366">
    <property type="entry name" value="Ribulose-phoshate binding barrel"/>
    <property type="match status" value="1"/>
</dbReference>
<evidence type="ECO:0000256" key="1">
    <source>
        <dbReference type="ARBA" id="ARBA00003365"/>
    </source>
</evidence>
<dbReference type="UniPathway" id="UPA00035">
    <property type="reaction ID" value="UER00044"/>
</dbReference>
<gene>
    <name evidence="9" type="primary">trpA</name>
    <name evidence="11" type="ORF">G3M78_09720</name>
</gene>
<comment type="similarity">
    <text evidence="9 10">Belongs to the TrpA family.</text>
</comment>
<organism evidence="11 12">
    <name type="scientific">Candidatus Nitrohelix vancouverensis</name>
    <dbReference type="NCBI Taxonomy" id="2705534"/>
    <lineage>
        <taxon>Bacteria</taxon>
        <taxon>Pseudomonadati</taxon>
        <taxon>Nitrospinota/Tectimicrobiota group</taxon>
        <taxon>Nitrospinota</taxon>
        <taxon>Nitrospinia</taxon>
        <taxon>Nitrospinales</taxon>
        <taxon>Nitrospinaceae</taxon>
        <taxon>Candidatus Nitrohelix</taxon>
    </lineage>
</organism>
<dbReference type="InterPro" id="IPR011060">
    <property type="entry name" value="RibuloseP-bd_barrel"/>
</dbReference>
<feature type="active site" description="Proton acceptor" evidence="9">
    <location>
        <position position="49"/>
    </location>
</feature>
<keyword evidence="5 9" id="KW-0822">Tryptophan biosynthesis</keyword>
<evidence type="ECO:0000313" key="12">
    <source>
        <dbReference type="Proteomes" id="UP000594464"/>
    </source>
</evidence>
<comment type="catalytic activity">
    <reaction evidence="8 9">
        <text>(1S,2R)-1-C-(indol-3-yl)glycerol 3-phosphate + L-serine = D-glyceraldehyde 3-phosphate + L-tryptophan + H2O</text>
        <dbReference type="Rhea" id="RHEA:10532"/>
        <dbReference type="ChEBI" id="CHEBI:15377"/>
        <dbReference type="ChEBI" id="CHEBI:33384"/>
        <dbReference type="ChEBI" id="CHEBI:57912"/>
        <dbReference type="ChEBI" id="CHEBI:58866"/>
        <dbReference type="ChEBI" id="CHEBI:59776"/>
        <dbReference type="EC" id="4.2.1.20"/>
    </reaction>
</comment>
<keyword evidence="7 9" id="KW-0456">Lyase</keyword>
<evidence type="ECO:0000256" key="6">
    <source>
        <dbReference type="ARBA" id="ARBA00023141"/>
    </source>
</evidence>
<evidence type="ECO:0000256" key="5">
    <source>
        <dbReference type="ARBA" id="ARBA00022822"/>
    </source>
</evidence>